<sequence>MSITNGKYSAFSADVQELIVRAAHIYVNISSNADGSALVNDNTGAPISRRLITAMNYTYPVVDQSTGQEVLGNYKISFSDGTFFELADNNTGAWYLLEGIEPSVYKQLV</sequence>
<reference evidence="1" key="1">
    <citation type="journal article" date="2020" name="Nature">
        <title>Giant virus diversity and host interactions through global metagenomics.</title>
        <authorList>
            <person name="Schulz F."/>
            <person name="Roux S."/>
            <person name="Paez-Espino D."/>
            <person name="Jungbluth S."/>
            <person name="Walsh D.A."/>
            <person name="Denef V.J."/>
            <person name="McMahon K.D."/>
            <person name="Konstantinidis K.T."/>
            <person name="Eloe-Fadrosh E.A."/>
            <person name="Kyrpides N.C."/>
            <person name="Woyke T."/>
        </authorList>
    </citation>
    <scope>NUCLEOTIDE SEQUENCE</scope>
    <source>
        <strain evidence="1">GVMAG-M-3300009187-29</strain>
    </source>
</reference>
<accession>A0A6C0B1Y7</accession>
<organism evidence="1">
    <name type="scientific">viral metagenome</name>
    <dbReference type="NCBI Taxonomy" id="1070528"/>
    <lineage>
        <taxon>unclassified sequences</taxon>
        <taxon>metagenomes</taxon>
        <taxon>organismal metagenomes</taxon>
    </lineage>
</organism>
<name>A0A6C0B1Y7_9ZZZZ</name>
<evidence type="ECO:0000313" key="1">
    <source>
        <dbReference type="EMBL" id="QHS86245.1"/>
    </source>
</evidence>
<proteinExistence type="predicted"/>
<protein>
    <submittedName>
        <fullName evidence="1">Uncharacterized protein</fullName>
    </submittedName>
</protein>
<dbReference type="AlphaFoldDB" id="A0A6C0B1Y7"/>
<dbReference type="EMBL" id="MN739052">
    <property type="protein sequence ID" value="QHS86245.1"/>
    <property type="molecule type" value="Genomic_DNA"/>
</dbReference>